<proteinExistence type="predicted"/>
<keyword evidence="2" id="KW-1185">Reference proteome</keyword>
<accession>A0ACB9CJR6</accession>
<dbReference type="Proteomes" id="UP001055879">
    <property type="component" value="Linkage Group LG04"/>
</dbReference>
<evidence type="ECO:0000313" key="1">
    <source>
        <dbReference type="EMBL" id="KAI3734490.1"/>
    </source>
</evidence>
<reference evidence="1 2" key="2">
    <citation type="journal article" date="2022" name="Mol. Ecol. Resour.">
        <title>The genomes of chicory, endive, great burdock and yacon provide insights into Asteraceae paleo-polyploidization history and plant inulin production.</title>
        <authorList>
            <person name="Fan W."/>
            <person name="Wang S."/>
            <person name="Wang H."/>
            <person name="Wang A."/>
            <person name="Jiang F."/>
            <person name="Liu H."/>
            <person name="Zhao H."/>
            <person name="Xu D."/>
            <person name="Zhang Y."/>
        </authorList>
    </citation>
    <scope>NUCLEOTIDE SEQUENCE [LARGE SCALE GENOMIC DNA]</scope>
    <source>
        <strain evidence="2">cv. Niubang</strain>
    </source>
</reference>
<evidence type="ECO:0000313" key="2">
    <source>
        <dbReference type="Proteomes" id="UP001055879"/>
    </source>
</evidence>
<comment type="caution">
    <text evidence="1">The sequence shown here is derived from an EMBL/GenBank/DDBJ whole genome shotgun (WGS) entry which is preliminary data.</text>
</comment>
<dbReference type="EMBL" id="CM042050">
    <property type="protein sequence ID" value="KAI3734490.1"/>
    <property type="molecule type" value="Genomic_DNA"/>
</dbReference>
<reference evidence="2" key="1">
    <citation type="journal article" date="2022" name="Mol. Ecol. Resour.">
        <title>The genomes of chicory, endive, great burdock and yacon provide insights into Asteraceae palaeo-polyploidization history and plant inulin production.</title>
        <authorList>
            <person name="Fan W."/>
            <person name="Wang S."/>
            <person name="Wang H."/>
            <person name="Wang A."/>
            <person name="Jiang F."/>
            <person name="Liu H."/>
            <person name="Zhao H."/>
            <person name="Xu D."/>
            <person name="Zhang Y."/>
        </authorList>
    </citation>
    <scope>NUCLEOTIDE SEQUENCE [LARGE SCALE GENOMIC DNA]</scope>
    <source>
        <strain evidence="2">cv. Niubang</strain>
    </source>
</reference>
<gene>
    <name evidence="1" type="ORF">L6452_13960</name>
</gene>
<name>A0ACB9CJR6_ARCLA</name>
<sequence length="309" mass="35900">MVLSIIYITLLSWDGTLLSFLTIPMLLCGTIKYGERTWVLMSADQKNLQDSFLGDRHTADQVNYTRFMEEFSLKEAEGYHVTASQMEIGSAPRDYTPSISFRDALHTADYFFETLKFKWLLMDLVLSFHERDMSRSFFQKQKYENAFQVIEYELSFAYDVLYTKAPIVYTRFGLICRLFTSFITISVLVTFFVSIGLRSRNHEFVDVVITYVLLIGAILLDSYAALASCSSDWAILWFSQHSSKIPSVSHSSDMSLQSAHKEKRWSHSMYQYGLLDFCLTQKSSAFYKISSSIPFGKRLRNLWVKYWLN</sequence>
<protein>
    <submittedName>
        <fullName evidence="1">Uncharacterized protein</fullName>
    </submittedName>
</protein>
<organism evidence="1 2">
    <name type="scientific">Arctium lappa</name>
    <name type="common">Greater burdock</name>
    <name type="synonym">Lappa major</name>
    <dbReference type="NCBI Taxonomy" id="4217"/>
    <lineage>
        <taxon>Eukaryota</taxon>
        <taxon>Viridiplantae</taxon>
        <taxon>Streptophyta</taxon>
        <taxon>Embryophyta</taxon>
        <taxon>Tracheophyta</taxon>
        <taxon>Spermatophyta</taxon>
        <taxon>Magnoliopsida</taxon>
        <taxon>eudicotyledons</taxon>
        <taxon>Gunneridae</taxon>
        <taxon>Pentapetalae</taxon>
        <taxon>asterids</taxon>
        <taxon>campanulids</taxon>
        <taxon>Asterales</taxon>
        <taxon>Asteraceae</taxon>
        <taxon>Carduoideae</taxon>
        <taxon>Cardueae</taxon>
        <taxon>Arctiinae</taxon>
        <taxon>Arctium</taxon>
    </lineage>
</organism>